<organism evidence="1 2">
    <name type="scientific">Crocosphaera subtropica (strain ATCC 51142 / BH68)</name>
    <name type="common">Cyanothece sp. (strain ATCC 51142)</name>
    <dbReference type="NCBI Taxonomy" id="43989"/>
    <lineage>
        <taxon>Bacteria</taxon>
        <taxon>Bacillati</taxon>
        <taxon>Cyanobacteriota</taxon>
        <taxon>Cyanophyceae</taxon>
        <taxon>Oscillatoriophycideae</taxon>
        <taxon>Chroococcales</taxon>
        <taxon>Aphanothecaceae</taxon>
        <taxon>Crocosphaera</taxon>
        <taxon>Crocosphaera subtropica</taxon>
    </lineage>
</organism>
<dbReference type="KEGG" id="cyt:cce_4719"/>
<sequence>MVIDEGRKTINGSLSSLPQTHSTAILKKGGLNAPLIGGK</sequence>
<dbReference type="HOGENOM" id="CLU_3308335_0_0_3"/>
<dbReference type="STRING" id="43989.cce_4719"/>
<keyword evidence="2" id="KW-1185">Reference proteome</keyword>
<evidence type="ECO:0000313" key="1">
    <source>
        <dbReference type="EMBL" id="ACB54067.1"/>
    </source>
</evidence>
<gene>
    <name evidence="1" type="ordered locus">cce_4719</name>
</gene>
<proteinExistence type="predicted"/>
<accession>B1WWD9</accession>
<dbReference type="Proteomes" id="UP000001203">
    <property type="component" value="Chromosome circular"/>
</dbReference>
<name>B1WWD9_CROS5</name>
<protein>
    <submittedName>
        <fullName evidence="1">Uncharacterized protein</fullName>
    </submittedName>
</protein>
<dbReference type="EMBL" id="CP000806">
    <property type="protein sequence ID" value="ACB54067.1"/>
    <property type="molecule type" value="Genomic_DNA"/>
</dbReference>
<dbReference type="AlphaFoldDB" id="B1WWD9"/>
<reference evidence="1 2" key="1">
    <citation type="journal article" date="2008" name="Proc. Natl. Acad. Sci. U.S.A.">
        <title>The genome of Cyanothece 51142, a unicellular diazotrophic cyanobacterium important in the marine nitrogen cycle.</title>
        <authorList>
            <person name="Welsh E.A."/>
            <person name="Liberton M."/>
            <person name="Stoeckel J."/>
            <person name="Loh T."/>
            <person name="Elvitigala T."/>
            <person name="Wang C."/>
            <person name="Wollam A."/>
            <person name="Fulton R.S."/>
            <person name="Clifton S.W."/>
            <person name="Jacobs J.M."/>
            <person name="Aurora R."/>
            <person name="Ghosh B.K."/>
            <person name="Sherman L.A."/>
            <person name="Smith R.D."/>
            <person name="Wilson R.K."/>
            <person name="Pakrasi H.B."/>
        </authorList>
    </citation>
    <scope>NUCLEOTIDE SEQUENCE [LARGE SCALE GENOMIC DNA]</scope>
    <source>
        <strain evidence="2">ATCC 51142 / BH68</strain>
    </source>
</reference>
<evidence type="ECO:0000313" key="2">
    <source>
        <dbReference type="Proteomes" id="UP000001203"/>
    </source>
</evidence>